<dbReference type="GO" id="GO:0005829">
    <property type="term" value="C:cytosol"/>
    <property type="evidence" value="ECO:0007669"/>
    <property type="project" value="TreeGrafter"/>
</dbReference>
<gene>
    <name evidence="3 4" type="primary">smpB</name>
    <name evidence="4" type="ORF">HER12_02940</name>
</gene>
<organism evidence="4 5">
    <name type="scientific">Spiroplasma platyhelix PALS-1</name>
    <dbReference type="NCBI Taxonomy" id="1276218"/>
    <lineage>
        <taxon>Bacteria</taxon>
        <taxon>Bacillati</taxon>
        <taxon>Mycoplasmatota</taxon>
        <taxon>Mollicutes</taxon>
        <taxon>Entomoplasmatales</taxon>
        <taxon>Spiroplasmataceae</taxon>
        <taxon>Spiroplasma</taxon>
    </lineage>
</organism>
<dbReference type="GO" id="GO:0003723">
    <property type="term" value="F:RNA binding"/>
    <property type="evidence" value="ECO:0007669"/>
    <property type="project" value="UniProtKB-UniRule"/>
</dbReference>
<dbReference type="Gene3D" id="2.40.280.10">
    <property type="match status" value="1"/>
</dbReference>
<evidence type="ECO:0000256" key="3">
    <source>
        <dbReference type="HAMAP-Rule" id="MF_00023"/>
    </source>
</evidence>
<comment type="subcellular location">
    <subcellularLocation>
        <location evidence="3">Cytoplasm</location>
    </subcellularLocation>
    <text evidence="3">The tmRNA-SmpB complex associates with stalled 70S ribosomes.</text>
</comment>
<dbReference type="CDD" id="cd09294">
    <property type="entry name" value="SmpB"/>
    <property type="match status" value="1"/>
</dbReference>
<accession>A0A846U2G6</accession>
<dbReference type="AlphaFoldDB" id="A0A846U2G6"/>
<evidence type="ECO:0000256" key="2">
    <source>
        <dbReference type="ARBA" id="ARBA00022884"/>
    </source>
</evidence>
<dbReference type="InterPro" id="IPR020081">
    <property type="entry name" value="SsrA-bd_prot_CS"/>
</dbReference>
<dbReference type="PANTHER" id="PTHR30308">
    <property type="entry name" value="TMRNA-BINDING COMPONENT OF TRANS-TRANSLATION TAGGING COMPLEX"/>
    <property type="match status" value="1"/>
</dbReference>
<name>A0A846U2G6_9MOLU</name>
<comment type="function">
    <text evidence="3">Required for rescue of stalled ribosomes mediated by trans-translation. Binds to transfer-messenger RNA (tmRNA), required for stable association of tmRNA with ribosomes. tmRNA and SmpB together mimic tRNA shape, replacing the anticodon stem-loop with SmpB. tmRNA is encoded by the ssrA gene; the 2 termini fold to resemble tRNA(Ala) and it encodes a 'tag peptide', a short internal open reading frame. During trans-translation Ala-aminoacylated tmRNA acts like a tRNA, entering the A-site of stalled ribosomes, displacing the stalled mRNA. The ribosome then switches to translate the ORF on the tmRNA; the nascent peptide is terminated with the 'tag peptide' encoded by the tmRNA and targeted for degradation. The ribosome is freed to recommence translation, which seems to be the essential function of trans-translation.</text>
</comment>
<proteinExistence type="inferred from homology"/>
<evidence type="ECO:0000313" key="4">
    <source>
        <dbReference type="EMBL" id="NKE38709.1"/>
    </source>
</evidence>
<dbReference type="SUPFAM" id="SSF74982">
    <property type="entry name" value="Small protein B (SmpB)"/>
    <property type="match status" value="1"/>
</dbReference>
<dbReference type="NCBIfam" id="NF003843">
    <property type="entry name" value="PRK05422.1"/>
    <property type="match status" value="1"/>
</dbReference>
<keyword evidence="2 3" id="KW-0694">RNA-binding</keyword>
<reference evidence="4 5" key="1">
    <citation type="submission" date="2020-04" db="EMBL/GenBank/DDBJ databases">
        <title>Complete genome sequence of Spiroplasma platyhelix ATCC 51748, an insect isolate.</title>
        <authorList>
            <person name="Green E.A."/>
            <person name="Klassen J.L."/>
        </authorList>
    </citation>
    <scope>NUCLEOTIDE SEQUENCE [LARGE SCALE GENOMIC DNA]</scope>
    <source>
        <strain evidence="4 5">PALS-1</strain>
    </source>
</reference>
<dbReference type="PANTHER" id="PTHR30308:SF2">
    <property type="entry name" value="SSRA-BINDING PROTEIN"/>
    <property type="match status" value="1"/>
</dbReference>
<dbReference type="GO" id="GO:0070929">
    <property type="term" value="P:trans-translation"/>
    <property type="evidence" value="ECO:0007669"/>
    <property type="project" value="UniProtKB-UniRule"/>
</dbReference>
<keyword evidence="1 3" id="KW-0963">Cytoplasm</keyword>
<sequence length="145" mass="17052">MKIIAKNRKAYFNYEILERYEAGIVLTGSEIKSIRSGNVSIQDSYISFEKNEAYIINMNINNYQFSTSYQVDALRKRKLLLNRREILKLQQEKKTKGLIIIPLSLYLTLKGKAKLEIALARPKKLHDKREAIKSRDLKRQIKENY</sequence>
<dbReference type="NCBIfam" id="TIGR00086">
    <property type="entry name" value="smpB"/>
    <property type="match status" value="1"/>
</dbReference>
<comment type="caution">
    <text evidence="4">The sequence shown here is derived from an EMBL/GenBank/DDBJ whole genome shotgun (WGS) entry which is preliminary data.</text>
</comment>
<keyword evidence="5" id="KW-1185">Reference proteome</keyword>
<dbReference type="GO" id="GO:0070930">
    <property type="term" value="P:trans-translation-dependent protein tagging"/>
    <property type="evidence" value="ECO:0007669"/>
    <property type="project" value="TreeGrafter"/>
</dbReference>
<dbReference type="RefSeq" id="WP_168105180.1">
    <property type="nucleotide sequence ID" value="NZ_CP051215.1"/>
</dbReference>
<dbReference type="HAMAP" id="MF_00023">
    <property type="entry name" value="SmpB"/>
    <property type="match status" value="1"/>
</dbReference>
<evidence type="ECO:0000313" key="5">
    <source>
        <dbReference type="Proteomes" id="UP000584587"/>
    </source>
</evidence>
<dbReference type="PROSITE" id="PS01317">
    <property type="entry name" value="SSRP"/>
    <property type="match status" value="1"/>
</dbReference>
<protein>
    <recommendedName>
        <fullName evidence="3">SsrA-binding protein</fullName>
    </recommendedName>
    <alternativeName>
        <fullName evidence="3">Small protein B</fullName>
    </alternativeName>
</protein>
<dbReference type="Proteomes" id="UP000584587">
    <property type="component" value="Unassembled WGS sequence"/>
</dbReference>
<dbReference type="InterPro" id="IPR000037">
    <property type="entry name" value="SsrA-bd_prot"/>
</dbReference>
<dbReference type="EMBL" id="JAAVVK010000002">
    <property type="protein sequence ID" value="NKE38709.1"/>
    <property type="molecule type" value="Genomic_DNA"/>
</dbReference>
<evidence type="ECO:0000256" key="1">
    <source>
        <dbReference type="ARBA" id="ARBA00022490"/>
    </source>
</evidence>
<dbReference type="InterPro" id="IPR023620">
    <property type="entry name" value="SmpB"/>
</dbReference>
<comment type="similarity">
    <text evidence="3">Belongs to the SmpB family.</text>
</comment>
<dbReference type="Pfam" id="PF01668">
    <property type="entry name" value="SmpB"/>
    <property type="match status" value="1"/>
</dbReference>